<protein>
    <submittedName>
        <fullName evidence="2">Uncharacterized protein</fullName>
    </submittedName>
</protein>
<name>A0AAD8J918_9APIA</name>
<keyword evidence="3" id="KW-1185">Reference proteome</keyword>
<organism evidence="2 3">
    <name type="scientific">Heracleum sosnowskyi</name>
    <dbReference type="NCBI Taxonomy" id="360622"/>
    <lineage>
        <taxon>Eukaryota</taxon>
        <taxon>Viridiplantae</taxon>
        <taxon>Streptophyta</taxon>
        <taxon>Embryophyta</taxon>
        <taxon>Tracheophyta</taxon>
        <taxon>Spermatophyta</taxon>
        <taxon>Magnoliopsida</taxon>
        <taxon>eudicotyledons</taxon>
        <taxon>Gunneridae</taxon>
        <taxon>Pentapetalae</taxon>
        <taxon>asterids</taxon>
        <taxon>campanulids</taxon>
        <taxon>Apiales</taxon>
        <taxon>Apiaceae</taxon>
        <taxon>Apioideae</taxon>
        <taxon>apioid superclade</taxon>
        <taxon>Tordylieae</taxon>
        <taxon>Tordyliinae</taxon>
        <taxon>Heracleum</taxon>
    </lineage>
</organism>
<dbReference type="Proteomes" id="UP001237642">
    <property type="component" value="Unassembled WGS sequence"/>
</dbReference>
<evidence type="ECO:0000313" key="2">
    <source>
        <dbReference type="EMBL" id="KAK1398127.1"/>
    </source>
</evidence>
<feature type="region of interest" description="Disordered" evidence="1">
    <location>
        <begin position="25"/>
        <end position="54"/>
    </location>
</feature>
<evidence type="ECO:0000256" key="1">
    <source>
        <dbReference type="SAM" id="MobiDB-lite"/>
    </source>
</evidence>
<dbReference type="EMBL" id="JAUIZM010000002">
    <property type="protein sequence ID" value="KAK1398127.1"/>
    <property type="molecule type" value="Genomic_DNA"/>
</dbReference>
<reference evidence="2" key="2">
    <citation type="submission" date="2023-05" db="EMBL/GenBank/DDBJ databases">
        <authorList>
            <person name="Schelkunov M.I."/>
        </authorList>
    </citation>
    <scope>NUCLEOTIDE SEQUENCE</scope>
    <source>
        <strain evidence="2">Hsosn_3</strain>
        <tissue evidence="2">Leaf</tissue>
    </source>
</reference>
<comment type="caution">
    <text evidence="2">The sequence shown here is derived from an EMBL/GenBank/DDBJ whole genome shotgun (WGS) entry which is preliminary data.</text>
</comment>
<evidence type="ECO:0000313" key="3">
    <source>
        <dbReference type="Proteomes" id="UP001237642"/>
    </source>
</evidence>
<reference evidence="2" key="1">
    <citation type="submission" date="2023-02" db="EMBL/GenBank/DDBJ databases">
        <title>Genome of toxic invasive species Heracleum sosnowskyi carries increased number of genes despite the absence of recent whole-genome duplications.</title>
        <authorList>
            <person name="Schelkunov M."/>
            <person name="Shtratnikova V."/>
            <person name="Makarenko M."/>
            <person name="Klepikova A."/>
            <person name="Omelchenko D."/>
            <person name="Novikova G."/>
            <person name="Obukhova E."/>
            <person name="Bogdanov V."/>
            <person name="Penin A."/>
            <person name="Logacheva M."/>
        </authorList>
    </citation>
    <scope>NUCLEOTIDE SEQUENCE</scope>
    <source>
        <strain evidence="2">Hsosn_3</strain>
        <tissue evidence="2">Leaf</tissue>
    </source>
</reference>
<dbReference type="AlphaFoldDB" id="A0AAD8J918"/>
<gene>
    <name evidence="2" type="ORF">POM88_007990</name>
</gene>
<accession>A0AAD8J918</accession>
<feature type="compositionally biased region" description="Low complexity" evidence="1">
    <location>
        <begin position="36"/>
        <end position="45"/>
    </location>
</feature>
<sequence>MQIDQYFDLELLRYVVDFKNISIESAEKGNGGGSSSSGSCGSGISNDESRDVENDTAVVETQLVVDTVEPVEPGQVVELVEPVETLVEVVSQVIEKVEAEKSDNNVIKTGCSIKFVILYQA</sequence>
<proteinExistence type="predicted"/>